<evidence type="ECO:0008006" key="2">
    <source>
        <dbReference type="Google" id="ProtNLM"/>
    </source>
</evidence>
<gene>
    <name evidence="1" type="ORF">ABWT76_004732</name>
</gene>
<name>A0AAU8JB93_9CYAN</name>
<accession>A0AAU8JB93</accession>
<reference evidence="1" key="1">
    <citation type="submission" date="2024-07" db="EMBL/GenBank/DDBJ databases">
        <authorList>
            <person name="Kim Y.J."/>
            <person name="Jeong J.Y."/>
        </authorList>
    </citation>
    <scope>NUCLEOTIDE SEQUENCE</scope>
    <source>
        <strain evidence="1">GIHE-MW2</strain>
    </source>
</reference>
<dbReference type="AlphaFoldDB" id="A0AAU8JB93"/>
<protein>
    <recommendedName>
        <fullName evidence="2">CopG-like ribbon-helix-helix domain-containing protein</fullName>
    </recommendedName>
</protein>
<organism evidence="1">
    <name type="scientific">Planktothricoides raciborskii GIHE-MW2</name>
    <dbReference type="NCBI Taxonomy" id="2792601"/>
    <lineage>
        <taxon>Bacteria</taxon>
        <taxon>Bacillati</taxon>
        <taxon>Cyanobacteriota</taxon>
        <taxon>Cyanophyceae</taxon>
        <taxon>Oscillatoriophycideae</taxon>
        <taxon>Oscillatoriales</taxon>
        <taxon>Oscillatoriaceae</taxon>
        <taxon>Planktothricoides</taxon>
    </lineage>
</organism>
<proteinExistence type="predicted"/>
<sequence length="81" mass="9428">MSQVLNLEIPEEIYQPLVEIAQRRGQSPEEFTLQWLMVSIQHFTDDPLEPLIGSVQSNMPDWTEHHDHYLGENLLKTEGNI</sequence>
<evidence type="ECO:0000313" key="1">
    <source>
        <dbReference type="EMBL" id="XCM36009.1"/>
    </source>
</evidence>
<dbReference type="RefSeq" id="WP_354635044.1">
    <property type="nucleotide sequence ID" value="NZ_CP159837.1"/>
</dbReference>
<dbReference type="EMBL" id="CP159837">
    <property type="protein sequence ID" value="XCM36009.1"/>
    <property type="molecule type" value="Genomic_DNA"/>
</dbReference>